<name>A0ABS8XJX1_9BURK</name>
<feature type="chain" id="PRO_5046745662" evidence="1">
    <location>
        <begin position="26"/>
        <end position="375"/>
    </location>
</feature>
<keyword evidence="3" id="KW-1185">Reference proteome</keyword>
<feature type="signal peptide" evidence="1">
    <location>
        <begin position="1"/>
        <end position="25"/>
    </location>
</feature>
<evidence type="ECO:0000313" key="3">
    <source>
        <dbReference type="Proteomes" id="UP001201463"/>
    </source>
</evidence>
<dbReference type="InterPro" id="IPR025737">
    <property type="entry name" value="FApF"/>
</dbReference>
<keyword evidence="1" id="KW-0732">Signal</keyword>
<gene>
    <name evidence="2" type="ORF">LXT12_16520</name>
</gene>
<dbReference type="Proteomes" id="UP001201463">
    <property type="component" value="Unassembled WGS sequence"/>
</dbReference>
<evidence type="ECO:0000256" key="1">
    <source>
        <dbReference type="SAM" id="SignalP"/>
    </source>
</evidence>
<evidence type="ECO:0000313" key="2">
    <source>
        <dbReference type="EMBL" id="MCE4538859.1"/>
    </source>
</evidence>
<organism evidence="2 3">
    <name type="scientific">Pelomonas caseinilytica</name>
    <dbReference type="NCBI Taxonomy" id="2906763"/>
    <lineage>
        <taxon>Bacteria</taxon>
        <taxon>Pseudomonadati</taxon>
        <taxon>Pseudomonadota</taxon>
        <taxon>Betaproteobacteria</taxon>
        <taxon>Burkholderiales</taxon>
        <taxon>Sphaerotilaceae</taxon>
        <taxon>Roseateles</taxon>
    </lineage>
</organism>
<dbReference type="Pfam" id="PF13557">
    <property type="entry name" value="Phenol_MetA_deg"/>
    <property type="match status" value="1"/>
</dbReference>
<comment type="caution">
    <text evidence="2">The sequence shown here is derived from an EMBL/GenBank/DDBJ whole genome shotgun (WGS) entry which is preliminary data.</text>
</comment>
<sequence>MNNRPGWLAWVACAAACGMAAPAHAADGFKLRFPLSGTLGGEIAVANETPGFFGSLVATQIELDKVTDGSGEPRQVASSGVFATPSPVAGRVRTATWSGTADTDFRQSQTNANLILGYLTEGRYGGGRLSFVLNLPYTTRLDRRLTLSGATPTLSTLSPALTSPPLPAGTAAAAQAAAQAGFSTAYQAQLGVQSAAGSGVVDGLGDAELTAAWVGRVDGLRVVTGVTLALPTGRYDAAKSINVGFGNFYTLRPGVAMAYSPAPAWTLGLRASMGFNTRNKDNHIRSGDFGALDLALAYRASFGVFGPHLLMVRQVSDDLGGSVGPNRFAATGLGAFFTTRVPGVDAALNLSYMTMVNARNALSGSFYQLRLSKAF</sequence>
<dbReference type="EMBL" id="JAJTWT010000006">
    <property type="protein sequence ID" value="MCE4538859.1"/>
    <property type="molecule type" value="Genomic_DNA"/>
</dbReference>
<accession>A0ABS8XJX1</accession>
<proteinExistence type="predicted"/>
<protein>
    <submittedName>
        <fullName evidence="2">Transporter</fullName>
    </submittedName>
</protein>
<reference evidence="2 3" key="1">
    <citation type="submission" date="2021-12" db="EMBL/GenBank/DDBJ databases">
        <title>Genome seq of p7.</title>
        <authorList>
            <person name="Seo T."/>
        </authorList>
    </citation>
    <scope>NUCLEOTIDE SEQUENCE [LARGE SCALE GENOMIC DNA]</scope>
    <source>
        <strain evidence="2 3">P7</strain>
    </source>
</reference>
<dbReference type="RefSeq" id="WP_233393378.1">
    <property type="nucleotide sequence ID" value="NZ_JAJTWT010000006.1"/>
</dbReference>